<dbReference type="Gene3D" id="3.90.79.10">
    <property type="entry name" value="Nucleoside Triphosphate Pyrophosphohydrolase"/>
    <property type="match status" value="1"/>
</dbReference>
<comment type="caution">
    <text evidence="5">The sequence shown here is derived from an EMBL/GenBank/DDBJ whole genome shotgun (WGS) entry which is preliminary data.</text>
</comment>
<keyword evidence="3" id="KW-0460">Magnesium</keyword>
<evidence type="ECO:0000313" key="5">
    <source>
        <dbReference type="EMBL" id="MDR7319934.1"/>
    </source>
</evidence>
<evidence type="ECO:0000256" key="3">
    <source>
        <dbReference type="ARBA" id="ARBA00022842"/>
    </source>
</evidence>
<evidence type="ECO:0000259" key="4">
    <source>
        <dbReference type="PROSITE" id="PS51462"/>
    </source>
</evidence>
<reference evidence="5 6" key="1">
    <citation type="submission" date="2023-07" db="EMBL/GenBank/DDBJ databases">
        <title>Sequencing the genomes of 1000 actinobacteria strains.</title>
        <authorList>
            <person name="Klenk H.-P."/>
        </authorList>
    </citation>
    <scope>NUCLEOTIDE SEQUENCE [LARGE SCALE GENOMIC DNA]</scope>
    <source>
        <strain evidence="5 6">DSM 44711</strain>
    </source>
</reference>
<organism evidence="5 6">
    <name type="scientific">Catenuloplanes niger</name>
    <dbReference type="NCBI Taxonomy" id="587534"/>
    <lineage>
        <taxon>Bacteria</taxon>
        <taxon>Bacillati</taxon>
        <taxon>Actinomycetota</taxon>
        <taxon>Actinomycetes</taxon>
        <taxon>Micromonosporales</taxon>
        <taxon>Micromonosporaceae</taxon>
        <taxon>Catenuloplanes</taxon>
    </lineage>
</organism>
<dbReference type="PANTHER" id="PTHR43046:SF12">
    <property type="entry name" value="GDP-MANNOSE MANNOSYL HYDROLASE"/>
    <property type="match status" value="1"/>
</dbReference>
<feature type="domain" description="Nudix hydrolase" evidence="4">
    <location>
        <begin position="206"/>
        <end position="333"/>
    </location>
</feature>
<dbReference type="GO" id="GO:0016787">
    <property type="term" value="F:hydrolase activity"/>
    <property type="evidence" value="ECO:0007669"/>
    <property type="project" value="UniProtKB-KW"/>
</dbReference>
<proteinExistence type="predicted"/>
<evidence type="ECO:0000313" key="6">
    <source>
        <dbReference type="Proteomes" id="UP001183629"/>
    </source>
</evidence>
<dbReference type="PROSITE" id="PS51462">
    <property type="entry name" value="NUDIX"/>
    <property type="match status" value="1"/>
</dbReference>
<accession>A0AAE4CSN5</accession>
<keyword evidence="2" id="KW-0378">Hydrolase</keyword>
<dbReference type="PANTHER" id="PTHR43046">
    <property type="entry name" value="GDP-MANNOSE MANNOSYL HYDROLASE"/>
    <property type="match status" value="1"/>
</dbReference>
<comment type="cofactor">
    <cofactor evidence="1">
        <name>Mg(2+)</name>
        <dbReference type="ChEBI" id="CHEBI:18420"/>
    </cofactor>
</comment>
<dbReference type="EMBL" id="JAVDYC010000001">
    <property type="protein sequence ID" value="MDR7319934.1"/>
    <property type="molecule type" value="Genomic_DNA"/>
</dbReference>
<dbReference type="InterPro" id="IPR015797">
    <property type="entry name" value="NUDIX_hydrolase-like_dom_sf"/>
</dbReference>
<name>A0AAE4CSN5_9ACTN</name>
<sequence length="343" mass="38394">MHEADVADWLSSCTVRDARALLEGAERSYRHPYGFIVHRSALLELAPWNLRVHVWPSPLDCYEMLRRNGTEPQLIHAHGWDLLSVVMDGELEERAYELRIDHDGDYVRYSTSAKPGQKASLLHLSGEKLVMDAVEKRVRRYDMGAYSIPAGTYHSTLPAAQSISLVATRQFPGQVSEVAAFRTVRDHIENPSPSPSVDISLLEGEGDHVWSSFVFFVDAGRALLLRTTARPHQWHPVGGRRAAGDASPVDTLMREVYEEVGARLDPTMVKWMGARRADEGDGVVCFWKAEGDILSQSLEFPRDEIEETRWWDLAEVASLPMYGASVDALQGLLNSSGPSRSER</sequence>
<gene>
    <name evidence="5" type="ORF">J2S44_000184</name>
</gene>
<protein>
    <submittedName>
        <fullName evidence="5">8-oxo-dGTP pyrophosphatase MutT (NUDIX family)</fullName>
    </submittedName>
</protein>
<dbReference type="InterPro" id="IPR000086">
    <property type="entry name" value="NUDIX_hydrolase_dom"/>
</dbReference>
<evidence type="ECO:0000256" key="1">
    <source>
        <dbReference type="ARBA" id="ARBA00001946"/>
    </source>
</evidence>
<dbReference type="Pfam" id="PF00293">
    <property type="entry name" value="NUDIX"/>
    <property type="match status" value="1"/>
</dbReference>
<evidence type="ECO:0000256" key="2">
    <source>
        <dbReference type="ARBA" id="ARBA00022801"/>
    </source>
</evidence>
<dbReference type="AlphaFoldDB" id="A0AAE4CSN5"/>
<dbReference type="SUPFAM" id="SSF55811">
    <property type="entry name" value="Nudix"/>
    <property type="match status" value="1"/>
</dbReference>
<dbReference type="Proteomes" id="UP001183629">
    <property type="component" value="Unassembled WGS sequence"/>
</dbReference>
<keyword evidence="6" id="KW-1185">Reference proteome</keyword>